<feature type="region of interest" description="Disordered" evidence="11">
    <location>
        <begin position="1"/>
        <end position="28"/>
    </location>
</feature>
<dbReference type="GO" id="GO:0010125">
    <property type="term" value="P:mycothiol biosynthetic process"/>
    <property type="evidence" value="ECO:0007669"/>
    <property type="project" value="UniProtKB-UniRule"/>
</dbReference>
<reference evidence="13 14" key="1">
    <citation type="journal article" date="2013" name="ISME J.">
        <title>A metabolic model for members of the genus Tetrasphaera involved in enhanced biological phosphorus removal.</title>
        <authorList>
            <person name="Kristiansen R."/>
            <person name="Nguyen H.T.T."/>
            <person name="Saunders A.M."/>
            <person name="Nielsen J.L."/>
            <person name="Wimmer R."/>
            <person name="Le V.Q."/>
            <person name="McIlroy S.J."/>
            <person name="Petrovski S."/>
            <person name="Seviour R.J."/>
            <person name="Calteau A."/>
            <person name="Nielsen K.L."/>
            <person name="Nielsen P.H."/>
        </authorList>
    </citation>
    <scope>NUCLEOTIDE SEQUENCE [LARGE SCALE GENOMIC DNA]</scope>
    <source>
        <strain evidence="13 14">T1-X7</strain>
    </source>
</reference>
<keyword evidence="7 10" id="KW-0862">Zinc</keyword>
<comment type="caution">
    <text evidence="13">The sequence shown here is derived from an EMBL/GenBank/DDBJ whole genome shotgun (WGS) entry which is preliminary data.</text>
</comment>
<dbReference type="EC" id="6.3.1.13" evidence="10"/>
<dbReference type="EMBL" id="CAJB01000028">
    <property type="protein sequence ID" value="CCH76397.1"/>
    <property type="molecule type" value="Genomic_DNA"/>
</dbReference>
<keyword evidence="13" id="KW-0030">Aminoacyl-tRNA synthetase</keyword>
<evidence type="ECO:0000256" key="1">
    <source>
        <dbReference type="ARBA" id="ARBA00003679"/>
    </source>
</evidence>
<proteinExistence type="inferred from homology"/>
<dbReference type="GO" id="GO:0005524">
    <property type="term" value="F:ATP binding"/>
    <property type="evidence" value="ECO:0007669"/>
    <property type="project" value="UniProtKB-KW"/>
</dbReference>
<comment type="function">
    <text evidence="1 10">Catalyzes the ATP-dependent condensation of GlcN-Ins and L-cysteine to form L-Cys-GlcN-Ins.</text>
</comment>
<feature type="binding site" evidence="10">
    <location>
        <begin position="252"/>
        <end position="254"/>
    </location>
    <ligand>
        <name>L-cysteinyl-5'-AMP</name>
        <dbReference type="ChEBI" id="CHEBI:144924"/>
    </ligand>
</feature>
<evidence type="ECO:0000256" key="5">
    <source>
        <dbReference type="ARBA" id="ARBA00022723"/>
    </source>
</evidence>
<feature type="short sequence motif" description="'ERGGDP' region" evidence="10">
    <location>
        <begin position="189"/>
        <end position="194"/>
    </location>
</feature>
<dbReference type="Gene3D" id="3.40.50.620">
    <property type="entry name" value="HUPs"/>
    <property type="match status" value="1"/>
</dbReference>
<dbReference type="OrthoDB" id="9815130at2"/>
<evidence type="ECO:0000256" key="9">
    <source>
        <dbReference type="ARBA" id="ARBA00048350"/>
    </source>
</evidence>
<name>A0A077LUN6_9MICO</name>
<dbReference type="HAMAP" id="MF_01697">
    <property type="entry name" value="MshC"/>
    <property type="match status" value="1"/>
</dbReference>
<keyword evidence="14" id="KW-1185">Reference proteome</keyword>
<keyword evidence="4 10" id="KW-0436">Ligase</keyword>
<evidence type="ECO:0000259" key="12">
    <source>
        <dbReference type="Pfam" id="PF01406"/>
    </source>
</evidence>
<evidence type="ECO:0000256" key="8">
    <source>
        <dbReference type="ARBA" id="ARBA00022840"/>
    </source>
</evidence>
<feature type="binding site" evidence="10">
    <location>
        <begin position="81"/>
        <end position="83"/>
    </location>
    <ligand>
        <name>L-cysteinyl-5'-AMP</name>
        <dbReference type="ChEBI" id="CHEBI:144924"/>
    </ligand>
</feature>
<feature type="binding site" evidence="10">
    <location>
        <position position="259"/>
    </location>
    <ligand>
        <name>Zn(2+)</name>
        <dbReference type="ChEBI" id="CHEBI:29105"/>
    </ligand>
</feature>
<dbReference type="InterPro" id="IPR017812">
    <property type="entry name" value="Mycothiol_ligase_MshC"/>
</dbReference>
<dbReference type="Proteomes" id="UP000035721">
    <property type="component" value="Unassembled WGS sequence"/>
</dbReference>
<dbReference type="RefSeq" id="WP_048553148.1">
    <property type="nucleotide sequence ID" value="NZ_HF570958.1"/>
</dbReference>
<dbReference type="GO" id="GO:0008270">
    <property type="term" value="F:zinc ion binding"/>
    <property type="evidence" value="ECO:0007669"/>
    <property type="project" value="UniProtKB-UniRule"/>
</dbReference>
<feature type="compositionally biased region" description="Pro residues" evidence="11">
    <location>
        <begin position="1"/>
        <end position="10"/>
    </location>
</feature>
<evidence type="ECO:0000313" key="14">
    <source>
        <dbReference type="Proteomes" id="UP000035721"/>
    </source>
</evidence>
<dbReference type="PANTHER" id="PTHR10890:SF3">
    <property type="entry name" value="CYSTEINE--TRNA LIGASE, CYTOPLASMIC"/>
    <property type="match status" value="1"/>
</dbReference>
<dbReference type="InterPro" id="IPR014729">
    <property type="entry name" value="Rossmann-like_a/b/a_fold"/>
</dbReference>
<evidence type="ECO:0000256" key="7">
    <source>
        <dbReference type="ARBA" id="ARBA00022833"/>
    </source>
</evidence>
<feature type="short sequence motif" description="'HIGH' region" evidence="10">
    <location>
        <begin position="45"/>
        <end position="55"/>
    </location>
</feature>
<protein>
    <recommendedName>
        <fullName evidence="10">L-cysteine:1D-myo-inositol 2-amino-2-deoxy-alpha-D-glucopyranoside ligase</fullName>
        <shortName evidence="10">L-Cys:GlcN-Ins ligase</shortName>
        <ecNumber evidence="10">6.3.1.13</ecNumber>
    </recommendedName>
    <alternativeName>
        <fullName evidence="10">Mycothiol ligase</fullName>
        <shortName evidence="10">MSH ligase</shortName>
    </alternativeName>
</protein>
<evidence type="ECO:0000256" key="11">
    <source>
        <dbReference type="SAM" id="MobiDB-lite"/>
    </source>
</evidence>
<dbReference type="GO" id="GO:0006423">
    <property type="term" value="P:cysteinyl-tRNA aminoacylation"/>
    <property type="evidence" value="ECO:0007669"/>
    <property type="project" value="TreeGrafter"/>
</dbReference>
<dbReference type="NCBIfam" id="TIGR03447">
    <property type="entry name" value="mycothiol_MshC"/>
    <property type="match status" value="1"/>
</dbReference>
<evidence type="ECO:0000313" key="13">
    <source>
        <dbReference type="EMBL" id="CCH76397.1"/>
    </source>
</evidence>
<sequence>MRSWPPPSLPGLPGSAGPVTVHDTASGGPVRLRPGPVAGLYVCGITPYDATHLGHAATYVTFDLLGRLLRDAGHEVAYVQNVTDVDDPLFERAERDGIDWRDLGAREIELFREDMAALRVIPPDHFDGVVESIEVIAEDVAALLASGAAYRLPVEDGPGHDVYLDLAQRPTFGDVSHWTREEMLSVYAERGGDPDRPGKRDVLDPLLWRAERPGEPSWDLAGLGPGRPGWHIECTAISRDRLGIPFDVQGGGTDLVFPHHEMSATQGEALTGDPVFARAYVHQAMVGYEGHKMSKSRGNLVLVSRLRASGVDPMAVRLLLLAQRHRVDWEYTDALLEEAERRLDLWQRAVHAPAGAPGLPVVEAVRDALRDDLDSPSALAAVDTWAYATCSTEGGDPSSPALVRDTVDALLGIALRPNAA</sequence>
<dbReference type="PANTHER" id="PTHR10890">
    <property type="entry name" value="CYSTEINYL-TRNA SYNTHETASE"/>
    <property type="match status" value="1"/>
</dbReference>
<dbReference type="InterPro" id="IPR032678">
    <property type="entry name" value="tRNA-synt_1_cat_dom"/>
</dbReference>
<keyword evidence="6 10" id="KW-0547">Nucleotide-binding</keyword>
<dbReference type="Pfam" id="PF01406">
    <property type="entry name" value="tRNA-synt_1e"/>
    <property type="match status" value="1"/>
</dbReference>
<evidence type="ECO:0000256" key="4">
    <source>
        <dbReference type="ARBA" id="ARBA00022598"/>
    </source>
</evidence>
<dbReference type="AlphaFoldDB" id="A0A077LUN6"/>
<feature type="binding site" evidence="10">
    <location>
        <position position="234"/>
    </location>
    <ligand>
        <name>Zn(2+)</name>
        <dbReference type="ChEBI" id="CHEBI:29105"/>
    </ligand>
</feature>
<accession>A0A077LUN6</accession>
<evidence type="ECO:0000256" key="6">
    <source>
        <dbReference type="ARBA" id="ARBA00022741"/>
    </source>
</evidence>
<dbReference type="Gene3D" id="1.20.120.640">
    <property type="entry name" value="Anticodon-binding domain of a subclass of class I aminoacyl-tRNA synthetases"/>
    <property type="match status" value="1"/>
</dbReference>
<feature type="binding site" evidence="10">
    <location>
        <begin position="43"/>
        <end position="46"/>
    </location>
    <ligand>
        <name>L-cysteinyl-5'-AMP</name>
        <dbReference type="ChEBI" id="CHEBI:144924"/>
    </ligand>
</feature>
<evidence type="ECO:0000256" key="3">
    <source>
        <dbReference type="ARBA" id="ARBA00011245"/>
    </source>
</evidence>
<feature type="domain" description="tRNA synthetases class I catalytic" evidence="12">
    <location>
        <begin position="39"/>
        <end position="340"/>
    </location>
</feature>
<comment type="cofactor">
    <cofactor evidence="10">
        <name>Zn(2+)</name>
        <dbReference type="ChEBI" id="CHEBI:29105"/>
    </cofactor>
    <text evidence="10">Binds 1 zinc ion per subunit.</text>
</comment>
<keyword evidence="8 10" id="KW-0067">ATP-binding</keyword>
<feature type="binding site" evidence="10">
    <location>
        <position position="58"/>
    </location>
    <ligand>
        <name>L-cysteinyl-5'-AMP</name>
        <dbReference type="ChEBI" id="CHEBI:144924"/>
    </ligand>
</feature>
<dbReference type="GO" id="GO:0005829">
    <property type="term" value="C:cytosol"/>
    <property type="evidence" value="ECO:0007669"/>
    <property type="project" value="TreeGrafter"/>
</dbReference>
<feature type="binding site" evidence="10">
    <location>
        <position position="43"/>
    </location>
    <ligand>
        <name>Zn(2+)</name>
        <dbReference type="ChEBI" id="CHEBI:29105"/>
    </ligand>
</feature>
<keyword evidence="5 10" id="KW-0479">Metal-binding</keyword>
<dbReference type="GO" id="GO:0004817">
    <property type="term" value="F:cysteine-tRNA ligase activity"/>
    <property type="evidence" value="ECO:0007669"/>
    <property type="project" value="TreeGrafter"/>
</dbReference>
<comment type="subunit">
    <text evidence="3 10">Monomer.</text>
</comment>
<comment type="catalytic activity">
    <reaction evidence="9 10">
        <text>1D-myo-inositol 2-amino-2-deoxy-alpha-D-glucopyranoside + L-cysteine + ATP = 1D-myo-inositol 2-(L-cysteinylamino)-2-deoxy-alpha-D-glucopyranoside + AMP + diphosphate + H(+)</text>
        <dbReference type="Rhea" id="RHEA:26176"/>
        <dbReference type="ChEBI" id="CHEBI:15378"/>
        <dbReference type="ChEBI" id="CHEBI:30616"/>
        <dbReference type="ChEBI" id="CHEBI:33019"/>
        <dbReference type="ChEBI" id="CHEBI:35235"/>
        <dbReference type="ChEBI" id="CHEBI:58886"/>
        <dbReference type="ChEBI" id="CHEBI:58887"/>
        <dbReference type="ChEBI" id="CHEBI:456215"/>
        <dbReference type="EC" id="6.3.1.13"/>
    </reaction>
</comment>
<feature type="binding site" evidence="10">
    <location>
        <position position="286"/>
    </location>
    <ligand>
        <name>L-cysteinyl-5'-AMP</name>
        <dbReference type="ChEBI" id="CHEBI:144924"/>
    </ligand>
</feature>
<dbReference type="InterPro" id="IPR024909">
    <property type="entry name" value="Cys-tRNA/MSH_ligase"/>
</dbReference>
<comment type="similarity">
    <text evidence="2 10">Belongs to the class-I aminoacyl-tRNA synthetase family. MshC subfamily.</text>
</comment>
<dbReference type="PRINTS" id="PR00983">
    <property type="entry name" value="TRNASYNTHCYS"/>
</dbReference>
<dbReference type="SUPFAM" id="SSF52374">
    <property type="entry name" value="Nucleotidylyl transferase"/>
    <property type="match status" value="1"/>
</dbReference>
<gene>
    <name evidence="13" type="primary">cysS</name>
    <name evidence="10" type="synonym">mshC</name>
    <name evidence="13" type="ORF">BN12_1230020</name>
</gene>
<evidence type="ECO:0000256" key="2">
    <source>
        <dbReference type="ARBA" id="ARBA00007723"/>
    </source>
</evidence>
<feature type="short sequence motif" description="'KMSKS' region" evidence="10">
    <location>
        <begin position="292"/>
        <end position="296"/>
    </location>
</feature>
<evidence type="ECO:0000256" key="10">
    <source>
        <dbReference type="HAMAP-Rule" id="MF_01697"/>
    </source>
</evidence>
<dbReference type="GO" id="GO:0035446">
    <property type="term" value="F:cysteine-glucosaminylinositol ligase activity"/>
    <property type="evidence" value="ECO:0007669"/>
    <property type="project" value="UniProtKB-UniRule"/>
</dbReference>
<organism evidence="13 14">
    <name type="scientific">Nostocoides japonicum T1-X7</name>
    <dbReference type="NCBI Taxonomy" id="1194083"/>
    <lineage>
        <taxon>Bacteria</taxon>
        <taxon>Bacillati</taxon>
        <taxon>Actinomycetota</taxon>
        <taxon>Actinomycetes</taxon>
        <taxon>Micrococcales</taxon>
        <taxon>Intrasporangiaceae</taxon>
        <taxon>Nostocoides</taxon>
    </lineage>
</organism>
<feature type="binding site" evidence="10">
    <location>
        <position position="230"/>
    </location>
    <ligand>
        <name>L-cysteinyl-5'-AMP</name>
        <dbReference type="ChEBI" id="CHEBI:144924"/>
    </ligand>
</feature>
<dbReference type="STRING" id="1194083.BN12_1230020"/>